<feature type="compositionally biased region" description="Basic and acidic residues" evidence="1">
    <location>
        <begin position="322"/>
        <end position="336"/>
    </location>
</feature>
<evidence type="ECO:0000313" key="2">
    <source>
        <dbReference type="EMBL" id="KAG5442095.1"/>
    </source>
</evidence>
<keyword evidence="3" id="KW-1185">Reference proteome</keyword>
<dbReference type="EMBL" id="NIRI02000076">
    <property type="protein sequence ID" value="KAG5442095.1"/>
    <property type="molecule type" value="Genomic_DNA"/>
</dbReference>
<proteinExistence type="predicted"/>
<evidence type="ECO:0000313" key="3">
    <source>
        <dbReference type="Proteomes" id="UP000286415"/>
    </source>
</evidence>
<organism evidence="2 3">
    <name type="scientific">Clonorchis sinensis</name>
    <name type="common">Chinese liver fluke</name>
    <dbReference type="NCBI Taxonomy" id="79923"/>
    <lineage>
        <taxon>Eukaryota</taxon>
        <taxon>Metazoa</taxon>
        <taxon>Spiralia</taxon>
        <taxon>Lophotrochozoa</taxon>
        <taxon>Platyhelminthes</taxon>
        <taxon>Trematoda</taxon>
        <taxon>Digenea</taxon>
        <taxon>Opisthorchiida</taxon>
        <taxon>Opisthorchiata</taxon>
        <taxon>Opisthorchiidae</taxon>
        <taxon>Clonorchis</taxon>
    </lineage>
</organism>
<reference evidence="2 3" key="1">
    <citation type="journal article" date="2018" name="Biotechnol. Adv.">
        <title>Improved genomic resources and new bioinformatic workflow for the carcinogenic parasite Clonorchis sinensis: Biotechnological implications.</title>
        <authorList>
            <person name="Wang D."/>
            <person name="Korhonen P.K."/>
            <person name="Gasser R.B."/>
            <person name="Young N.D."/>
        </authorList>
    </citation>
    <scope>NUCLEOTIDE SEQUENCE [LARGE SCALE GENOMIC DNA]</scope>
    <source>
        <strain evidence="2">Cs-k2</strain>
    </source>
</reference>
<evidence type="ECO:0000256" key="1">
    <source>
        <dbReference type="SAM" id="MobiDB-lite"/>
    </source>
</evidence>
<gene>
    <name evidence="2" type="ORF">CSKR_111925</name>
</gene>
<sequence length="592" mass="66786">MWPVSGSPSRKTAVTSANEFAGSGFYTSLPSHCLAASGSFPPFTWLYEKNPSRKSSTGKRSTWPSQRNVCSVISSSIEGELFLPNTIRRTSALLIRCSHRTWAMLRRHRWCNTESRLTSSARSGQARIEIMPPISVNVLCAPKARSLQLCTSSLLGRAHIFGYLLVLSQWPDDHSAVIPFPYLAFIPSEGSTRAEILLGYPKLDRSNRDVGVGFEPRILRSPSCKLLVSTSMCSRPSVSRHRKQRFPRLDRRRSYGNPYLRTSPLADDCVLSEDEHLFSVNKRFAPVHKPHGPVEAAAVAVAPLGNSSPTADTHGGSLPAGRADRRARDEHNEQERNRRRELAVIYELIRCSFSEDDLRYLYPCNTPNSIEKMSYPQVLHVAYHLLREEQHNLIMFERTLNDIRRIEKEFTHAGIPLPERPSLPSITETYLNITETVDKILKYDKSARAFGGVYEVTPAERAALGDRQLAPLCPRSNPVRHNSIRLPTRFSGLNSHCARQSVRSTRKPRQTEFPRLTYDEEMSRWDKMVPTLRRSSSSASITRQTSDSEASYLQEYSAARYACKPEDTVSFVFGDGCVQPENDSVVIDFLPQ</sequence>
<dbReference type="OrthoDB" id="6246969at2759"/>
<name>A0A3R7GX70_CLOSI</name>
<reference evidence="2 3" key="2">
    <citation type="journal article" date="2021" name="Genomics">
        <title>High-quality reference genome for Clonorchis sinensis.</title>
        <authorList>
            <person name="Young N.D."/>
            <person name="Stroehlein A.J."/>
            <person name="Kinkar L."/>
            <person name="Wang T."/>
            <person name="Sohn W.M."/>
            <person name="Chang B.C.H."/>
            <person name="Kaur P."/>
            <person name="Weisz D."/>
            <person name="Dudchenko O."/>
            <person name="Aiden E.L."/>
            <person name="Korhonen P.K."/>
            <person name="Gasser R.B."/>
        </authorList>
    </citation>
    <scope>NUCLEOTIDE SEQUENCE [LARGE SCALE GENOMIC DNA]</scope>
    <source>
        <strain evidence="2">Cs-k2</strain>
    </source>
</reference>
<comment type="caution">
    <text evidence="2">The sequence shown here is derived from an EMBL/GenBank/DDBJ whole genome shotgun (WGS) entry which is preliminary data.</text>
</comment>
<dbReference type="Proteomes" id="UP000286415">
    <property type="component" value="Unassembled WGS sequence"/>
</dbReference>
<accession>A0A3R7GX70</accession>
<dbReference type="AlphaFoldDB" id="A0A3R7GX70"/>
<dbReference type="InParanoid" id="A0A3R7GX70"/>
<protein>
    <submittedName>
        <fullName evidence="2">Uncharacterized protein</fullName>
    </submittedName>
</protein>
<feature type="region of interest" description="Disordered" evidence="1">
    <location>
        <begin position="305"/>
        <end position="336"/>
    </location>
</feature>